<dbReference type="AlphaFoldDB" id="S9P2P1"/>
<evidence type="ECO:0000256" key="1">
    <source>
        <dbReference type="SAM" id="MobiDB-lite"/>
    </source>
</evidence>
<dbReference type="GO" id="GO:0008374">
    <property type="term" value="F:O-acyltransferase activity"/>
    <property type="evidence" value="ECO:0007669"/>
    <property type="project" value="InterPro"/>
</dbReference>
<dbReference type="InterPro" id="IPR024983">
    <property type="entry name" value="CHAT_dom"/>
</dbReference>
<reference evidence="3" key="1">
    <citation type="submission" date="2013-05" db="EMBL/GenBank/DDBJ databases">
        <title>Genome assembly of Cystobacter fuscus DSM 2262.</title>
        <authorList>
            <person name="Sharma G."/>
            <person name="Khatri I."/>
            <person name="Kaur C."/>
            <person name="Mayilraj S."/>
            <person name="Subramanian S."/>
        </authorList>
    </citation>
    <scope>NUCLEOTIDE SEQUENCE [LARGE SCALE GENOMIC DNA]</scope>
    <source>
        <strain evidence="3">DSM 2262</strain>
    </source>
</reference>
<dbReference type="InterPro" id="IPR003386">
    <property type="entry name" value="LACT/PDAT_acylTrfase"/>
</dbReference>
<comment type="caution">
    <text evidence="3">The sequence shown here is derived from an EMBL/GenBank/DDBJ whole genome shotgun (WGS) entry which is preliminary data.</text>
</comment>
<sequence>MAAVIKDVVVLLPGLLGSVLKRDDKEIWGLSGGAIFRALFSGAGSVKSLTLKSDGKGGFVDDGVEATAVLPDTHLIPGFWKVDGYTRVSEMLVSRLGLIPGSNFFEFPYDWRQDIRHTANRLAKESERWLGTWRQRNGGSPDARLILVGHSMGGIVSRYFLECLGGWKDTRALITFGTPHRGSFMALQALALGFRKNLGPVNLVDLSEMVRSLPSAYQLLPIYPCVQLADGRLVRPGEVQGLGQLDPVRAAQGLAFQREIEHAMQKNEREDGYLDPKRGYHLYPVVGTFQPTLQGARISASGAVEMLMSEPDGKDHGGDGTVPRVAAMPLEARSQERAMYSSTSHASLQNAFEVLAHVEGLITGQHLALDKYRDSLDKCRESLFGPAPSMLSLSIEDAFAQDEPVVIRVRPSTEPVSLRAYVGNVKTAEPFSVPLVRGPDGMHEGTLAPLPPGLYRVTVKGGPGVIPVSDVFAVFHREGELPEEAEPLEFVVGHGGSLTSEWRSESFSAPVTEEDLAAKLSARDEGRTITRYPSVEPRTAARPGEELAVKVDLSIIEVGAESESAGVSLSGLAEDWKELPIQVRLLCAEMTFKPGEDTGEVVVRRNDSSKPVTLFGTVNAGASGELTLVATFEYQGRFCGAARRRVPIVSTGTGNPGQGPSRAPSASSSGGGVSASASDGEEERGVFAVDAGAQKPHLTVQIHRLDPSNPQRLYWMLHVGVPCEGLPARLSGDLNLGSDPAAFFQSVASTARELRSGEHYAWFLGLGKLLYQRTPSAFRETFKALRKQYGPGFPIQFITDDPHVPWELMAPVDVPGAELLCMEHPVARWLLDYQTSMSARLTQGDILTVAPDYQFHPHLAPLPQAQEESRQLSKRFRAVRVAGRRQPILSLLTGGYPRSVGVLHFAGHGKYSANNEVSPSRVFLEDGTLQTLEVRNSLTMLGQKSRPLVIFNACEVGAATELLGGIGGWAETFVSERFAGFIAPLWPVQDAHARSAVEHLVGDLMEERISVGESLRRLRQREAKTSPTFLSYVYVGDVMARFSPPHPAPPRA</sequence>
<evidence type="ECO:0000259" key="2">
    <source>
        <dbReference type="Pfam" id="PF12770"/>
    </source>
</evidence>
<evidence type="ECO:0000313" key="4">
    <source>
        <dbReference type="Proteomes" id="UP000011682"/>
    </source>
</evidence>
<dbReference type="Pfam" id="PF12770">
    <property type="entry name" value="CHAT"/>
    <property type="match status" value="1"/>
</dbReference>
<proteinExistence type="predicted"/>
<gene>
    <name evidence="3" type="ORF">D187_003686</name>
</gene>
<dbReference type="RefSeq" id="WP_002629588.1">
    <property type="nucleotide sequence ID" value="NZ_ANAH02000022.1"/>
</dbReference>
<evidence type="ECO:0000313" key="3">
    <source>
        <dbReference type="EMBL" id="EPX58725.1"/>
    </source>
</evidence>
<dbReference type="GO" id="GO:0006629">
    <property type="term" value="P:lipid metabolic process"/>
    <property type="evidence" value="ECO:0007669"/>
    <property type="project" value="InterPro"/>
</dbReference>
<dbReference type="OrthoDB" id="275181at2"/>
<dbReference type="SUPFAM" id="SSF53474">
    <property type="entry name" value="alpha/beta-Hydrolases"/>
    <property type="match status" value="1"/>
</dbReference>
<feature type="compositionally biased region" description="Low complexity" evidence="1">
    <location>
        <begin position="658"/>
        <end position="678"/>
    </location>
</feature>
<dbReference type="EMBL" id="ANAH02000022">
    <property type="protein sequence ID" value="EPX58725.1"/>
    <property type="molecule type" value="Genomic_DNA"/>
</dbReference>
<feature type="region of interest" description="Disordered" evidence="1">
    <location>
        <begin position="649"/>
        <end position="681"/>
    </location>
</feature>
<protein>
    <recommendedName>
        <fullName evidence="2">CHAT domain-containing protein</fullName>
    </recommendedName>
</protein>
<dbReference type="PANTHER" id="PTHR11440">
    <property type="entry name" value="LECITHIN-CHOLESTEROL ACYLTRANSFERASE-RELATED"/>
    <property type="match status" value="1"/>
</dbReference>
<dbReference type="Pfam" id="PF02450">
    <property type="entry name" value="LCAT"/>
    <property type="match status" value="1"/>
</dbReference>
<keyword evidence="4" id="KW-1185">Reference proteome</keyword>
<dbReference type="Proteomes" id="UP000011682">
    <property type="component" value="Unassembled WGS sequence"/>
</dbReference>
<feature type="domain" description="CHAT" evidence="2">
    <location>
        <begin position="847"/>
        <end position="1025"/>
    </location>
</feature>
<organism evidence="3 4">
    <name type="scientific">Cystobacter fuscus (strain ATCC 25194 / DSM 2262 / NBRC 100088 / M29)</name>
    <dbReference type="NCBI Taxonomy" id="1242864"/>
    <lineage>
        <taxon>Bacteria</taxon>
        <taxon>Pseudomonadati</taxon>
        <taxon>Myxococcota</taxon>
        <taxon>Myxococcia</taxon>
        <taxon>Myxococcales</taxon>
        <taxon>Cystobacterineae</taxon>
        <taxon>Archangiaceae</taxon>
        <taxon>Cystobacter</taxon>
    </lineage>
</organism>
<dbReference type="eggNOG" id="COG1075">
    <property type="taxonomic scope" value="Bacteria"/>
</dbReference>
<name>S9P2P1_CYSF2</name>
<dbReference type="InterPro" id="IPR029058">
    <property type="entry name" value="AB_hydrolase_fold"/>
</dbReference>
<accession>S9P2P1</accession>
<dbReference type="Gene3D" id="3.40.50.1820">
    <property type="entry name" value="alpha/beta hydrolase"/>
    <property type="match status" value="1"/>
</dbReference>
<dbReference type="eggNOG" id="COG4995">
    <property type="taxonomic scope" value="Bacteria"/>
</dbReference>